<dbReference type="AlphaFoldDB" id="A0AAD7CR57"/>
<feature type="region of interest" description="Disordered" evidence="1">
    <location>
        <begin position="317"/>
        <end position="340"/>
    </location>
</feature>
<accession>A0AAD7CR57</accession>
<gene>
    <name evidence="2" type="ORF">B0H17DRAFT_1096524</name>
</gene>
<dbReference type="Proteomes" id="UP001221757">
    <property type="component" value="Unassembled WGS sequence"/>
</dbReference>
<evidence type="ECO:0000256" key="1">
    <source>
        <dbReference type="SAM" id="MobiDB-lite"/>
    </source>
</evidence>
<evidence type="ECO:0000313" key="3">
    <source>
        <dbReference type="Proteomes" id="UP001221757"/>
    </source>
</evidence>
<protein>
    <submittedName>
        <fullName evidence="2">Uncharacterized protein</fullName>
    </submittedName>
</protein>
<organism evidence="2 3">
    <name type="scientific">Mycena rosella</name>
    <name type="common">Pink bonnet</name>
    <name type="synonym">Agaricus rosellus</name>
    <dbReference type="NCBI Taxonomy" id="1033263"/>
    <lineage>
        <taxon>Eukaryota</taxon>
        <taxon>Fungi</taxon>
        <taxon>Dikarya</taxon>
        <taxon>Basidiomycota</taxon>
        <taxon>Agaricomycotina</taxon>
        <taxon>Agaricomycetes</taxon>
        <taxon>Agaricomycetidae</taxon>
        <taxon>Agaricales</taxon>
        <taxon>Marasmiineae</taxon>
        <taxon>Mycenaceae</taxon>
        <taxon>Mycena</taxon>
    </lineage>
</organism>
<dbReference type="EMBL" id="JARKIE010000275">
    <property type="protein sequence ID" value="KAJ7658911.1"/>
    <property type="molecule type" value="Genomic_DNA"/>
</dbReference>
<sequence length="360" mass="40042">MDSSEVWDGNIEGQIYASGSLLEEAWLAQANHIFHRLGITSNHNDYVLHPPGYLFLCALEDLQADSPSRFRLSECPAYWSLDPTGDERLSVEEAERLGFPNPEFKMEVRGWSWDERVYNGSRQFYQAKGFDPESQDIARELGLPLFEISTEVDGPFAHIEETDVCDHRSGIQNIPDSEVLQPVAHGESGLHFPPDQRVASSSTPAPQMFSFGAHVQGSAIDESFDPCFFESSTPSARSSHNFSFNFEFPFHDQPYYLPPLESSSRSQFTPFAVAGSSINLLGPSGMQFTTPPPSLWTSFPHLPPIPAPPPPPCLPTDPVAAHLESGSGKRKSRDDDPAEDINIHAWRPRKMATRADLWGV</sequence>
<proteinExistence type="predicted"/>
<evidence type="ECO:0000313" key="2">
    <source>
        <dbReference type="EMBL" id="KAJ7658911.1"/>
    </source>
</evidence>
<comment type="caution">
    <text evidence="2">The sequence shown here is derived from an EMBL/GenBank/DDBJ whole genome shotgun (WGS) entry which is preliminary data.</text>
</comment>
<keyword evidence="3" id="KW-1185">Reference proteome</keyword>
<name>A0AAD7CR57_MYCRO</name>
<reference evidence="2" key="1">
    <citation type="submission" date="2023-03" db="EMBL/GenBank/DDBJ databases">
        <title>Massive genome expansion in bonnet fungi (Mycena s.s.) driven by repeated elements and novel gene families across ecological guilds.</title>
        <authorList>
            <consortium name="Lawrence Berkeley National Laboratory"/>
            <person name="Harder C.B."/>
            <person name="Miyauchi S."/>
            <person name="Viragh M."/>
            <person name="Kuo A."/>
            <person name="Thoen E."/>
            <person name="Andreopoulos B."/>
            <person name="Lu D."/>
            <person name="Skrede I."/>
            <person name="Drula E."/>
            <person name="Henrissat B."/>
            <person name="Morin E."/>
            <person name="Kohler A."/>
            <person name="Barry K."/>
            <person name="LaButti K."/>
            <person name="Morin E."/>
            <person name="Salamov A."/>
            <person name="Lipzen A."/>
            <person name="Mereny Z."/>
            <person name="Hegedus B."/>
            <person name="Baldrian P."/>
            <person name="Stursova M."/>
            <person name="Weitz H."/>
            <person name="Taylor A."/>
            <person name="Grigoriev I.V."/>
            <person name="Nagy L.G."/>
            <person name="Martin F."/>
            <person name="Kauserud H."/>
        </authorList>
    </citation>
    <scope>NUCLEOTIDE SEQUENCE</scope>
    <source>
        <strain evidence="2">CBHHK067</strain>
    </source>
</reference>